<evidence type="ECO:0000313" key="2">
    <source>
        <dbReference type="Proteomes" id="UP000054217"/>
    </source>
</evidence>
<dbReference type="HOGENOM" id="CLU_2574863_0_0_1"/>
<gene>
    <name evidence="1" type="ORF">M404DRAFT_995569</name>
</gene>
<dbReference type="InParanoid" id="A0A0C3P9Z1"/>
<dbReference type="AlphaFoldDB" id="A0A0C3P9Z1"/>
<sequence length="81" mass="9117">MAMTFYICAPQYVAVPASSIALSLRMGYNHPWEERHISPLGIVKIQHSQILFDASFALNFPDPEASVRACPWMKSCESRSD</sequence>
<accession>A0A0C3P9Z1</accession>
<reference evidence="1 2" key="1">
    <citation type="submission" date="2014-04" db="EMBL/GenBank/DDBJ databases">
        <authorList>
            <consortium name="DOE Joint Genome Institute"/>
            <person name="Kuo A."/>
            <person name="Kohler A."/>
            <person name="Costa M.D."/>
            <person name="Nagy L.G."/>
            <person name="Floudas D."/>
            <person name="Copeland A."/>
            <person name="Barry K.W."/>
            <person name="Cichocki N."/>
            <person name="Veneault-Fourrey C."/>
            <person name="LaButti K."/>
            <person name="Lindquist E.A."/>
            <person name="Lipzen A."/>
            <person name="Lundell T."/>
            <person name="Morin E."/>
            <person name="Murat C."/>
            <person name="Sun H."/>
            <person name="Tunlid A."/>
            <person name="Henrissat B."/>
            <person name="Grigoriev I.V."/>
            <person name="Hibbett D.S."/>
            <person name="Martin F."/>
            <person name="Nordberg H.P."/>
            <person name="Cantor M.N."/>
            <person name="Hua S.X."/>
        </authorList>
    </citation>
    <scope>NUCLEOTIDE SEQUENCE [LARGE SCALE GENOMIC DNA]</scope>
    <source>
        <strain evidence="1 2">Marx 270</strain>
    </source>
</reference>
<reference evidence="2" key="2">
    <citation type="submission" date="2015-01" db="EMBL/GenBank/DDBJ databases">
        <title>Evolutionary Origins and Diversification of the Mycorrhizal Mutualists.</title>
        <authorList>
            <consortium name="DOE Joint Genome Institute"/>
            <consortium name="Mycorrhizal Genomics Consortium"/>
            <person name="Kohler A."/>
            <person name="Kuo A."/>
            <person name="Nagy L.G."/>
            <person name="Floudas D."/>
            <person name="Copeland A."/>
            <person name="Barry K.W."/>
            <person name="Cichocki N."/>
            <person name="Veneault-Fourrey C."/>
            <person name="LaButti K."/>
            <person name="Lindquist E.A."/>
            <person name="Lipzen A."/>
            <person name="Lundell T."/>
            <person name="Morin E."/>
            <person name="Murat C."/>
            <person name="Riley R."/>
            <person name="Ohm R."/>
            <person name="Sun H."/>
            <person name="Tunlid A."/>
            <person name="Henrissat B."/>
            <person name="Grigoriev I.V."/>
            <person name="Hibbett D.S."/>
            <person name="Martin F."/>
        </authorList>
    </citation>
    <scope>NUCLEOTIDE SEQUENCE [LARGE SCALE GENOMIC DNA]</scope>
    <source>
        <strain evidence="2">Marx 270</strain>
    </source>
</reference>
<dbReference type="Proteomes" id="UP000054217">
    <property type="component" value="Unassembled WGS sequence"/>
</dbReference>
<dbReference type="EMBL" id="KN831952">
    <property type="protein sequence ID" value="KIO10385.1"/>
    <property type="molecule type" value="Genomic_DNA"/>
</dbReference>
<organism evidence="1 2">
    <name type="scientific">Pisolithus tinctorius Marx 270</name>
    <dbReference type="NCBI Taxonomy" id="870435"/>
    <lineage>
        <taxon>Eukaryota</taxon>
        <taxon>Fungi</taxon>
        <taxon>Dikarya</taxon>
        <taxon>Basidiomycota</taxon>
        <taxon>Agaricomycotina</taxon>
        <taxon>Agaricomycetes</taxon>
        <taxon>Agaricomycetidae</taxon>
        <taxon>Boletales</taxon>
        <taxon>Sclerodermatineae</taxon>
        <taxon>Pisolithaceae</taxon>
        <taxon>Pisolithus</taxon>
    </lineage>
</organism>
<keyword evidence="2" id="KW-1185">Reference proteome</keyword>
<proteinExistence type="predicted"/>
<name>A0A0C3P9Z1_PISTI</name>
<protein>
    <submittedName>
        <fullName evidence="1">Uncharacterized protein</fullName>
    </submittedName>
</protein>
<evidence type="ECO:0000313" key="1">
    <source>
        <dbReference type="EMBL" id="KIO10385.1"/>
    </source>
</evidence>